<dbReference type="InterPro" id="IPR004841">
    <property type="entry name" value="AA-permease/SLC12A_dom"/>
</dbReference>
<evidence type="ECO:0000256" key="7">
    <source>
        <dbReference type="ARBA" id="ARBA00022989"/>
    </source>
</evidence>
<feature type="transmembrane region" description="Helical" evidence="9">
    <location>
        <begin position="364"/>
        <end position="390"/>
    </location>
</feature>
<dbReference type="Proteomes" id="UP001428817">
    <property type="component" value="Unassembled WGS sequence"/>
</dbReference>
<protein>
    <submittedName>
        <fullName evidence="11">Amino acid permease</fullName>
    </submittedName>
</protein>
<keyword evidence="12" id="KW-1185">Reference proteome</keyword>
<dbReference type="Gene3D" id="1.20.1740.10">
    <property type="entry name" value="Amino acid/polyamine transporter I"/>
    <property type="match status" value="1"/>
</dbReference>
<dbReference type="RefSeq" id="WP_185065532.1">
    <property type="nucleotide sequence ID" value="NZ_BAABJP010000055.1"/>
</dbReference>
<feature type="transmembrane region" description="Helical" evidence="9">
    <location>
        <begin position="289"/>
        <end position="312"/>
    </location>
</feature>
<keyword evidence="7 9" id="KW-1133">Transmembrane helix</keyword>
<accession>A0ABP9R9L2</accession>
<keyword evidence="3" id="KW-0813">Transport</keyword>
<organism evidence="11 12">
    <name type="scientific">Pseudonocardia eucalypti</name>
    <dbReference type="NCBI Taxonomy" id="648755"/>
    <lineage>
        <taxon>Bacteria</taxon>
        <taxon>Bacillati</taxon>
        <taxon>Actinomycetota</taxon>
        <taxon>Actinomycetes</taxon>
        <taxon>Pseudonocardiales</taxon>
        <taxon>Pseudonocardiaceae</taxon>
        <taxon>Pseudonocardia</taxon>
    </lineage>
</organism>
<feature type="transmembrane region" description="Helical" evidence="9">
    <location>
        <begin position="132"/>
        <end position="153"/>
    </location>
</feature>
<evidence type="ECO:0000256" key="5">
    <source>
        <dbReference type="ARBA" id="ARBA00022692"/>
    </source>
</evidence>
<dbReference type="Pfam" id="PF00324">
    <property type="entry name" value="AA_permease"/>
    <property type="match status" value="1"/>
</dbReference>
<feature type="transmembrane region" description="Helical" evidence="9">
    <location>
        <begin position="204"/>
        <end position="226"/>
    </location>
</feature>
<comment type="caution">
    <text evidence="11">The sequence shown here is derived from an EMBL/GenBank/DDBJ whole genome shotgun (WGS) entry which is preliminary data.</text>
</comment>
<gene>
    <name evidence="11" type="ORF">GCM10023321_74030</name>
</gene>
<dbReference type="EMBL" id="BAABJP010000055">
    <property type="protein sequence ID" value="GAA5173122.1"/>
    <property type="molecule type" value="Genomic_DNA"/>
</dbReference>
<evidence type="ECO:0000256" key="1">
    <source>
        <dbReference type="ARBA" id="ARBA00004651"/>
    </source>
</evidence>
<feature type="transmembrane region" description="Helical" evidence="9">
    <location>
        <begin position="333"/>
        <end position="358"/>
    </location>
</feature>
<feature type="domain" description="Amino acid permease/ SLC12A" evidence="10">
    <location>
        <begin position="23"/>
        <end position="460"/>
    </location>
</feature>
<proteinExistence type="inferred from homology"/>
<dbReference type="PANTHER" id="PTHR43495">
    <property type="entry name" value="GABA PERMEASE"/>
    <property type="match status" value="1"/>
</dbReference>
<dbReference type="InterPro" id="IPR004840">
    <property type="entry name" value="Amino_acid_permease_CS"/>
</dbReference>
<evidence type="ECO:0000256" key="4">
    <source>
        <dbReference type="ARBA" id="ARBA00022475"/>
    </source>
</evidence>
<evidence type="ECO:0000256" key="9">
    <source>
        <dbReference type="SAM" id="Phobius"/>
    </source>
</evidence>
<dbReference type="PROSITE" id="PS00218">
    <property type="entry name" value="AMINO_ACID_PERMEASE_1"/>
    <property type="match status" value="1"/>
</dbReference>
<feature type="transmembrane region" description="Helical" evidence="9">
    <location>
        <begin position="51"/>
        <end position="70"/>
    </location>
</feature>
<evidence type="ECO:0000259" key="10">
    <source>
        <dbReference type="Pfam" id="PF00324"/>
    </source>
</evidence>
<feature type="transmembrane region" description="Helical" evidence="9">
    <location>
        <begin position="24"/>
        <end position="45"/>
    </location>
</feature>
<feature type="transmembrane region" description="Helical" evidence="9">
    <location>
        <begin position="101"/>
        <end position="126"/>
    </location>
</feature>
<feature type="transmembrane region" description="Helical" evidence="9">
    <location>
        <begin position="411"/>
        <end position="429"/>
    </location>
</feature>
<keyword evidence="5 9" id="KW-0812">Transmembrane</keyword>
<evidence type="ECO:0000313" key="12">
    <source>
        <dbReference type="Proteomes" id="UP001428817"/>
    </source>
</evidence>
<reference evidence="12" key="1">
    <citation type="journal article" date="2019" name="Int. J. Syst. Evol. Microbiol.">
        <title>The Global Catalogue of Microorganisms (GCM) 10K type strain sequencing project: providing services to taxonomists for standard genome sequencing and annotation.</title>
        <authorList>
            <consortium name="The Broad Institute Genomics Platform"/>
            <consortium name="The Broad Institute Genome Sequencing Center for Infectious Disease"/>
            <person name="Wu L."/>
            <person name="Ma J."/>
        </authorList>
    </citation>
    <scope>NUCLEOTIDE SEQUENCE [LARGE SCALE GENOMIC DNA]</scope>
    <source>
        <strain evidence="12">JCM 18303</strain>
    </source>
</reference>
<evidence type="ECO:0000256" key="3">
    <source>
        <dbReference type="ARBA" id="ARBA00022448"/>
    </source>
</evidence>
<comment type="subcellular location">
    <subcellularLocation>
        <location evidence="1">Cell membrane</location>
        <topology evidence="1">Multi-pass membrane protein</topology>
    </subcellularLocation>
</comment>
<feature type="transmembrane region" description="Helical" evidence="9">
    <location>
        <begin position="435"/>
        <end position="454"/>
    </location>
</feature>
<feature type="transmembrane region" description="Helical" evidence="9">
    <location>
        <begin position="247"/>
        <end position="269"/>
    </location>
</feature>
<evidence type="ECO:0000256" key="2">
    <source>
        <dbReference type="ARBA" id="ARBA00008583"/>
    </source>
</evidence>
<evidence type="ECO:0000256" key="8">
    <source>
        <dbReference type="ARBA" id="ARBA00023136"/>
    </source>
</evidence>
<keyword evidence="6" id="KW-0029">Amino-acid transport</keyword>
<comment type="similarity">
    <text evidence="2">Belongs to the amino acid-polyamine-organocation (APC) superfamily. Amino acid transporter (AAT) (TC 2.A.3.1) family.</text>
</comment>
<evidence type="ECO:0000256" key="6">
    <source>
        <dbReference type="ARBA" id="ARBA00022970"/>
    </source>
</evidence>
<dbReference type="PANTHER" id="PTHR43495:SF1">
    <property type="entry name" value="L-ASPARAGINE PERMEASE"/>
    <property type="match status" value="1"/>
</dbReference>
<name>A0ABP9R9L2_9PSEU</name>
<sequence length="472" mass="50217">MSGEVETTVITQEDLKQGLTQRHVMMIAIGGAIGVGLFLGAGKAIQQAGPALIAVYAITGVFIFIIMRALGELLLYKPVSGSFAEYAREFFGPLYGFITGWGYWVTWTVIGMAELTAAGIYIHYWFPSIPQYLSALVFLVLLVLLNLAAVGAFGEAEFWFASIKVLTILALVIGGTVVMVFGVGKAGQEGTIVNLWDHGGVAPNGLFAVLLTFQIVVFAYQGVELVGMTAAETKNPGKVLPRAVNSIPARIGVFYVGSLLVLLSLFPWTEFSKDTSPFVQAFAQIGVPAAGALMNFVVLTAALSSCSSGLYSNGRLLHRLSKDGLAPSKAGKISGTGVPAVGVLASGAVMLIGVGVNYVVPEKAFSYITSVATLGAIWSWGIIVACHLVYRRRVASGQAKPSPFRLPMATAACWAVLGFLAFVTVLLAFDEANRVALYSIPLWALIFIGGYFGFGKRGMRRVEMERTQQSVG</sequence>
<dbReference type="PIRSF" id="PIRSF006060">
    <property type="entry name" value="AA_transporter"/>
    <property type="match status" value="1"/>
</dbReference>
<feature type="transmembrane region" description="Helical" evidence="9">
    <location>
        <begin position="165"/>
        <end position="184"/>
    </location>
</feature>
<evidence type="ECO:0000313" key="11">
    <source>
        <dbReference type="EMBL" id="GAA5173122.1"/>
    </source>
</evidence>
<keyword evidence="8 9" id="KW-0472">Membrane</keyword>
<keyword evidence="4" id="KW-1003">Cell membrane</keyword>